<dbReference type="InterPro" id="IPR001972">
    <property type="entry name" value="Stomatin_HflK_fam"/>
</dbReference>
<dbReference type="EMBL" id="BARV01036489">
    <property type="protein sequence ID" value="GAI54467.1"/>
    <property type="molecule type" value="Genomic_DNA"/>
</dbReference>
<dbReference type="InterPro" id="IPR001107">
    <property type="entry name" value="Band_7"/>
</dbReference>
<dbReference type="FunFam" id="3.30.479.30:FF:000004">
    <property type="entry name" value="Putative membrane protease family, stomatin"/>
    <property type="match status" value="1"/>
</dbReference>
<dbReference type="SMART" id="SM00244">
    <property type="entry name" value="PHB"/>
    <property type="match status" value="1"/>
</dbReference>
<dbReference type="InterPro" id="IPR043202">
    <property type="entry name" value="Band-7_stomatin-like"/>
</dbReference>
<comment type="similarity">
    <text evidence="1">Belongs to the band 7/mec-2 family.</text>
</comment>
<keyword evidence="2" id="KW-0812">Transmembrane</keyword>
<dbReference type="PANTHER" id="PTHR10264">
    <property type="entry name" value="BAND 7 PROTEIN-RELATED"/>
    <property type="match status" value="1"/>
</dbReference>
<evidence type="ECO:0000256" key="1">
    <source>
        <dbReference type="ARBA" id="ARBA00008164"/>
    </source>
</evidence>
<dbReference type="SUPFAM" id="SSF117892">
    <property type="entry name" value="Band 7/SPFH domain"/>
    <property type="match status" value="1"/>
</dbReference>
<evidence type="ECO:0000256" key="2">
    <source>
        <dbReference type="SAM" id="Phobius"/>
    </source>
</evidence>
<keyword evidence="2" id="KW-1133">Transmembrane helix</keyword>
<gene>
    <name evidence="4" type="ORF">S06H3_56691</name>
</gene>
<evidence type="ECO:0000259" key="3">
    <source>
        <dbReference type="SMART" id="SM00244"/>
    </source>
</evidence>
<comment type="caution">
    <text evidence="4">The sequence shown here is derived from an EMBL/GenBank/DDBJ whole genome shotgun (WGS) entry which is preliminary data.</text>
</comment>
<feature type="non-terminal residue" evidence="4">
    <location>
        <position position="188"/>
    </location>
</feature>
<organism evidence="4">
    <name type="scientific">marine sediment metagenome</name>
    <dbReference type="NCBI Taxonomy" id="412755"/>
    <lineage>
        <taxon>unclassified sequences</taxon>
        <taxon>metagenomes</taxon>
        <taxon>ecological metagenomes</taxon>
    </lineage>
</organism>
<dbReference type="PANTHER" id="PTHR10264:SF19">
    <property type="entry name" value="AT06885P-RELATED"/>
    <property type="match status" value="1"/>
</dbReference>
<dbReference type="PRINTS" id="PR00721">
    <property type="entry name" value="STOMATIN"/>
</dbReference>
<feature type="transmembrane region" description="Helical" evidence="2">
    <location>
        <begin position="7"/>
        <end position="27"/>
    </location>
</feature>
<dbReference type="Pfam" id="PF01145">
    <property type="entry name" value="Band_7"/>
    <property type="match status" value="1"/>
</dbReference>
<reference evidence="4" key="1">
    <citation type="journal article" date="2014" name="Front. Microbiol.">
        <title>High frequency of phylogenetically diverse reductive dehalogenase-homologous genes in deep subseafloor sedimentary metagenomes.</title>
        <authorList>
            <person name="Kawai M."/>
            <person name="Futagami T."/>
            <person name="Toyoda A."/>
            <person name="Takaki Y."/>
            <person name="Nishi S."/>
            <person name="Hori S."/>
            <person name="Arai W."/>
            <person name="Tsubouchi T."/>
            <person name="Morono Y."/>
            <person name="Uchiyama I."/>
            <person name="Ito T."/>
            <person name="Fujiyama A."/>
            <person name="Inagaki F."/>
            <person name="Takami H."/>
        </authorList>
    </citation>
    <scope>NUCLEOTIDE SEQUENCE</scope>
    <source>
        <strain evidence="4">Expedition CK06-06</strain>
    </source>
</reference>
<name>X1PDW0_9ZZZZ</name>
<evidence type="ECO:0000313" key="4">
    <source>
        <dbReference type="EMBL" id="GAI54467.1"/>
    </source>
</evidence>
<feature type="domain" description="Band 7" evidence="3">
    <location>
        <begin position="28"/>
        <end position="185"/>
    </location>
</feature>
<dbReference type="AlphaFoldDB" id="X1PDW0"/>
<dbReference type="GO" id="GO:0005886">
    <property type="term" value="C:plasma membrane"/>
    <property type="evidence" value="ECO:0007669"/>
    <property type="project" value="InterPro"/>
</dbReference>
<dbReference type="Gene3D" id="3.30.479.30">
    <property type="entry name" value="Band 7 domain"/>
    <property type="match status" value="1"/>
</dbReference>
<keyword evidence="2" id="KW-0472">Membrane</keyword>
<proteinExistence type="inferred from homology"/>
<dbReference type="GO" id="GO:0098552">
    <property type="term" value="C:side of membrane"/>
    <property type="evidence" value="ECO:0007669"/>
    <property type="project" value="UniProtKB-ARBA"/>
</dbReference>
<accession>X1PDW0</accession>
<sequence>MDIIGRIIAILFGGFVPIIILLGIIALTSLKQINQYERGVKFTMGRFTSIIEPGWRIIWPIFQSMKKVDIRTKAVEVPDQEAMTKDNIQTRISAVVYYKVIDAAKSILEVENFFWAVSQLAQTSMRNVIGEVALDELLTKRNVVAERIKNLVDESTDEWGIDILSVELKDIKVPESMVRTMAKQAEAE</sequence>
<protein>
    <recommendedName>
        <fullName evidence="3">Band 7 domain-containing protein</fullName>
    </recommendedName>
</protein>
<dbReference type="InterPro" id="IPR036013">
    <property type="entry name" value="Band_7/SPFH_dom_sf"/>
</dbReference>